<dbReference type="Proteomes" id="UP000005709">
    <property type="component" value="Unassembled WGS sequence"/>
</dbReference>
<dbReference type="AlphaFoldDB" id="C8PGT1"/>
<protein>
    <submittedName>
        <fullName evidence="1">Uncharacterized protein</fullName>
    </submittedName>
</protein>
<accession>C8PGT1</accession>
<evidence type="ECO:0000313" key="1">
    <source>
        <dbReference type="EMBL" id="EEV18319.1"/>
    </source>
</evidence>
<dbReference type="EMBL" id="ACYG01000019">
    <property type="protein sequence ID" value="EEV18319.1"/>
    <property type="molecule type" value="Genomic_DNA"/>
</dbReference>
<name>C8PGT1_9BACT</name>
<evidence type="ECO:0000313" key="2">
    <source>
        <dbReference type="Proteomes" id="UP000005709"/>
    </source>
</evidence>
<comment type="caution">
    <text evidence="1">The sequence shown here is derived from an EMBL/GenBank/DDBJ whole genome shotgun (WGS) entry which is preliminary data.</text>
</comment>
<proteinExistence type="predicted"/>
<gene>
    <name evidence="1" type="ORF">CAMGR0001_1076</name>
</gene>
<sequence>MFHRATHIGAERSAILSALEGGSSRQISGLDAERQIKGHIGIK</sequence>
<organism evidence="1 2">
    <name type="scientific">Campylobacter gracilis RM3268</name>
    <dbReference type="NCBI Taxonomy" id="553220"/>
    <lineage>
        <taxon>Bacteria</taxon>
        <taxon>Pseudomonadati</taxon>
        <taxon>Campylobacterota</taxon>
        <taxon>Epsilonproteobacteria</taxon>
        <taxon>Campylobacterales</taxon>
        <taxon>Campylobacteraceae</taxon>
        <taxon>Campylobacter</taxon>
    </lineage>
</organism>
<keyword evidence="2" id="KW-1185">Reference proteome</keyword>
<reference evidence="1 2" key="1">
    <citation type="submission" date="2009-07" db="EMBL/GenBank/DDBJ databases">
        <authorList>
            <person name="Madupu R."/>
            <person name="Sebastian Y."/>
            <person name="Durkin A.S."/>
            <person name="Torralba M."/>
            <person name="Methe B."/>
            <person name="Sutton G.G."/>
            <person name="Strausberg R.L."/>
            <person name="Nelson K.E."/>
        </authorList>
    </citation>
    <scope>NUCLEOTIDE SEQUENCE [LARGE SCALE GENOMIC DNA]</scope>
    <source>
        <strain evidence="1 2">RM3268</strain>
    </source>
</reference>